<dbReference type="EMBL" id="JBHSPB010000006">
    <property type="protein sequence ID" value="MFC5720972.1"/>
    <property type="molecule type" value="Genomic_DNA"/>
</dbReference>
<feature type="compositionally biased region" description="Polar residues" evidence="2">
    <location>
        <begin position="116"/>
        <end position="125"/>
    </location>
</feature>
<protein>
    <submittedName>
        <fullName evidence="3">Uncharacterized protein</fullName>
    </submittedName>
</protein>
<dbReference type="RefSeq" id="WP_390316174.1">
    <property type="nucleotide sequence ID" value="NZ_JBHSPB010000006.1"/>
</dbReference>
<feature type="coiled-coil region" evidence="1">
    <location>
        <begin position="332"/>
        <end position="359"/>
    </location>
</feature>
<keyword evidence="4" id="KW-1185">Reference proteome</keyword>
<reference evidence="4" key="1">
    <citation type="journal article" date="2019" name="Int. J. Syst. Evol. Microbiol.">
        <title>The Global Catalogue of Microorganisms (GCM) 10K type strain sequencing project: providing services to taxonomists for standard genome sequencing and annotation.</title>
        <authorList>
            <consortium name="The Broad Institute Genomics Platform"/>
            <consortium name="The Broad Institute Genome Sequencing Center for Infectious Disease"/>
            <person name="Wu L."/>
            <person name="Ma J."/>
        </authorList>
    </citation>
    <scope>NUCLEOTIDE SEQUENCE [LARGE SCALE GENOMIC DNA]</scope>
    <source>
        <strain evidence="4">CGMCC 4.7304</strain>
    </source>
</reference>
<dbReference type="Proteomes" id="UP001596083">
    <property type="component" value="Unassembled WGS sequence"/>
</dbReference>
<feature type="region of interest" description="Disordered" evidence="2">
    <location>
        <begin position="435"/>
        <end position="466"/>
    </location>
</feature>
<keyword evidence="1" id="KW-0175">Coiled coil</keyword>
<feature type="region of interest" description="Disordered" evidence="2">
    <location>
        <begin position="23"/>
        <end position="196"/>
    </location>
</feature>
<proteinExistence type="predicted"/>
<feature type="compositionally biased region" description="Basic and acidic residues" evidence="2">
    <location>
        <begin position="151"/>
        <end position="166"/>
    </location>
</feature>
<gene>
    <name evidence="3" type="ORF">ACFP1Z_12420</name>
</gene>
<evidence type="ECO:0000256" key="1">
    <source>
        <dbReference type="SAM" id="Coils"/>
    </source>
</evidence>
<feature type="compositionally biased region" description="Polar residues" evidence="2">
    <location>
        <begin position="47"/>
        <end position="64"/>
    </location>
</feature>
<accession>A0ABW0YXP8</accession>
<evidence type="ECO:0000256" key="2">
    <source>
        <dbReference type="SAM" id="MobiDB-lite"/>
    </source>
</evidence>
<sequence>MMFGGSIGAAVLGVGVAHAASNETVEHRSAKQAVEPLTTHGEDPSAAGQQSAGTPAHRQSSTPPAASKQTASSSESSAPAQHNAPRAEQLVDTRGRHAGTALRSDTTHSRSTHSTQGRPTVQQPPEGNASGAGIRPDTEPRQPVRAQPTAEDLRSVPRLDRDEKVRPTPLHRTHRALEAARAQSERANEPSDYGFKKFSERLPKDFGDDLRALQDVDLHVHRVAEPEALAKELARDLDRAPITAPKAAQSATQAGTQWYNSTAYLAAERDRQWRAHVDSVFKEKLYPYLDRALGNALAHDEKALAKSVRATKAEIAGIADQALARAASDYERQRIRLHRARLEEKLDELVRAHSTARKTAYRKQHYDITKRTIRALVEPDEKGTSAHSTFTERFLNEAAYPYLINVHQQFYGKLPARSTSPNWLPRWKAVQSSLRPGNTLQAPQAVPQGDRLSTGRPTGAGPYENTGGVQEQQLNAREFEETSGLIYQALNRGLREPQPTADTAQGNPKAGPDATEWVKQHAQRIGSHGAITRPTAAELPELVAYQWDKADKYLAAEMERQWEDHVKSTAKDEIDRFVEANPSAEFRVDLRTLDQRVKAAKTSIAHVAEHARARSTTWQERDLISDREAAAMQKIDTLARAYTAAYKETRQLRTELYLDELVRASMDSTAFTETFRWRFFVTVGVPYLQDLYHQIHGRGPGWVKTDPVYLRKYGNVLKGLSSQGQAARA</sequence>
<evidence type="ECO:0000313" key="4">
    <source>
        <dbReference type="Proteomes" id="UP001596083"/>
    </source>
</evidence>
<feature type="compositionally biased region" description="Low complexity" evidence="2">
    <location>
        <begin position="65"/>
        <end position="80"/>
    </location>
</feature>
<feature type="compositionally biased region" description="Basic and acidic residues" evidence="2">
    <location>
        <begin position="175"/>
        <end position="196"/>
    </location>
</feature>
<name>A0ABW0YXP8_9ACTN</name>
<organism evidence="3 4">
    <name type="scientific">Streptomyces gamaensis</name>
    <dbReference type="NCBI Taxonomy" id="1763542"/>
    <lineage>
        <taxon>Bacteria</taxon>
        <taxon>Bacillati</taxon>
        <taxon>Actinomycetota</taxon>
        <taxon>Actinomycetes</taxon>
        <taxon>Kitasatosporales</taxon>
        <taxon>Streptomycetaceae</taxon>
        <taxon>Streptomyces</taxon>
    </lineage>
</organism>
<evidence type="ECO:0000313" key="3">
    <source>
        <dbReference type="EMBL" id="MFC5720972.1"/>
    </source>
</evidence>
<comment type="caution">
    <text evidence="3">The sequence shown here is derived from an EMBL/GenBank/DDBJ whole genome shotgun (WGS) entry which is preliminary data.</text>
</comment>